<dbReference type="InterPro" id="IPR001296">
    <property type="entry name" value="Glyco_trans_1"/>
</dbReference>
<accession>A0A316HL65</accession>
<dbReference type="Pfam" id="PF13439">
    <property type="entry name" value="Glyco_transf_4"/>
    <property type="match status" value="1"/>
</dbReference>
<dbReference type="RefSeq" id="WP_109607211.1">
    <property type="nucleotide sequence ID" value="NZ_QGHA01000002.1"/>
</dbReference>
<dbReference type="GO" id="GO:0016757">
    <property type="term" value="F:glycosyltransferase activity"/>
    <property type="evidence" value="ECO:0007669"/>
    <property type="project" value="InterPro"/>
</dbReference>
<sequence length="400" mass="44467">MNILYLCDEYPPGRHGGIGTYVQLIARQMAKQGHKVIVAGIYSIGYGGDDRFIDEGVKVYRFRWLNGGAWANDRQSLLSKLTNRILQETGVIENYIKRSLSRYGAQLERIICNEQIDIIEMPDYNDYIRFCKSHVPFPQLSAPVVVKMNGTITYFNNEAGRTVKPHIIKTEQAILNQAKAVSSASRYTAEKSACYLNYEKPIKVLYNGIDTNPMLSDKPRDLSQVVFTGSLVRKKGIYQLAKAWNIVKQMMPGARLLILGKGRQKDVVSYLSDEAKGSVTFKGHVPARQLYDILSSSAIAVFPSYAEAFALAPLEAMACGTAVINSNRTSGPELIDDGVDGLLIDPDDINQLAQAILRLLNNTQLCAGLAKAGNKKVKTLFDIDIIARETLEFYEEVLRG</sequence>
<organism evidence="3 4">
    <name type="scientific">Mucilaginibacter oryzae</name>
    <dbReference type="NCBI Taxonomy" id="468058"/>
    <lineage>
        <taxon>Bacteria</taxon>
        <taxon>Pseudomonadati</taxon>
        <taxon>Bacteroidota</taxon>
        <taxon>Sphingobacteriia</taxon>
        <taxon>Sphingobacteriales</taxon>
        <taxon>Sphingobacteriaceae</taxon>
        <taxon>Mucilaginibacter</taxon>
    </lineage>
</organism>
<feature type="domain" description="Glycosyltransferase subfamily 4-like N-terminal" evidence="2">
    <location>
        <begin position="16"/>
        <end position="212"/>
    </location>
</feature>
<dbReference type="AlphaFoldDB" id="A0A316HL65"/>
<dbReference type="InterPro" id="IPR028098">
    <property type="entry name" value="Glyco_trans_4-like_N"/>
</dbReference>
<evidence type="ECO:0000259" key="1">
    <source>
        <dbReference type="Pfam" id="PF00534"/>
    </source>
</evidence>
<keyword evidence="3" id="KW-0808">Transferase</keyword>
<dbReference type="Pfam" id="PF00534">
    <property type="entry name" value="Glycos_transf_1"/>
    <property type="match status" value="1"/>
</dbReference>
<reference evidence="3 4" key="1">
    <citation type="submission" date="2018-05" db="EMBL/GenBank/DDBJ databases">
        <title>Genomic Encyclopedia of Archaeal and Bacterial Type Strains, Phase II (KMG-II): from individual species to whole genera.</title>
        <authorList>
            <person name="Goeker M."/>
        </authorList>
    </citation>
    <scope>NUCLEOTIDE SEQUENCE [LARGE SCALE GENOMIC DNA]</scope>
    <source>
        <strain evidence="3 4">DSM 19975</strain>
    </source>
</reference>
<keyword evidence="4" id="KW-1185">Reference proteome</keyword>
<dbReference type="SUPFAM" id="SSF53756">
    <property type="entry name" value="UDP-Glycosyltransferase/glycogen phosphorylase"/>
    <property type="match status" value="1"/>
</dbReference>
<name>A0A316HL65_9SPHI</name>
<dbReference type="Gene3D" id="3.40.50.2000">
    <property type="entry name" value="Glycogen Phosphorylase B"/>
    <property type="match status" value="2"/>
</dbReference>
<comment type="caution">
    <text evidence="3">The sequence shown here is derived from an EMBL/GenBank/DDBJ whole genome shotgun (WGS) entry which is preliminary data.</text>
</comment>
<dbReference type="Proteomes" id="UP000245678">
    <property type="component" value="Unassembled WGS sequence"/>
</dbReference>
<evidence type="ECO:0000313" key="3">
    <source>
        <dbReference type="EMBL" id="PWK78965.1"/>
    </source>
</evidence>
<dbReference type="PANTHER" id="PTHR12526">
    <property type="entry name" value="GLYCOSYLTRANSFERASE"/>
    <property type="match status" value="1"/>
</dbReference>
<dbReference type="EMBL" id="QGHA01000002">
    <property type="protein sequence ID" value="PWK78965.1"/>
    <property type="molecule type" value="Genomic_DNA"/>
</dbReference>
<evidence type="ECO:0000259" key="2">
    <source>
        <dbReference type="Pfam" id="PF13439"/>
    </source>
</evidence>
<protein>
    <submittedName>
        <fullName evidence="3">Glycosyltransferase involved in cell wall biosynthesis</fullName>
    </submittedName>
</protein>
<evidence type="ECO:0000313" key="4">
    <source>
        <dbReference type="Proteomes" id="UP000245678"/>
    </source>
</evidence>
<proteinExistence type="predicted"/>
<feature type="domain" description="Glycosyl transferase family 1" evidence="1">
    <location>
        <begin position="219"/>
        <end position="375"/>
    </location>
</feature>
<dbReference type="CDD" id="cd03801">
    <property type="entry name" value="GT4_PimA-like"/>
    <property type="match status" value="1"/>
</dbReference>
<gene>
    <name evidence="3" type="ORF">LX99_01419</name>
</gene>